<dbReference type="Pfam" id="PF13432">
    <property type="entry name" value="TPR_16"/>
    <property type="match status" value="1"/>
</dbReference>
<dbReference type="OrthoDB" id="5406098at2"/>
<evidence type="ECO:0000256" key="1">
    <source>
        <dbReference type="ARBA" id="ARBA00022737"/>
    </source>
</evidence>
<evidence type="ECO:0000256" key="4">
    <source>
        <dbReference type="SAM" id="Phobius"/>
    </source>
</evidence>
<accession>A0A368NJ90</accession>
<feature type="repeat" description="TPR" evidence="3">
    <location>
        <begin position="244"/>
        <end position="277"/>
    </location>
</feature>
<evidence type="ECO:0000313" key="6">
    <source>
        <dbReference type="Proteomes" id="UP000252558"/>
    </source>
</evidence>
<dbReference type="InterPro" id="IPR011990">
    <property type="entry name" value="TPR-like_helical_dom_sf"/>
</dbReference>
<dbReference type="Gene3D" id="1.25.40.10">
    <property type="entry name" value="Tetratricopeptide repeat domain"/>
    <property type="match status" value="2"/>
</dbReference>
<keyword evidence="4" id="KW-0472">Membrane</keyword>
<feature type="transmembrane region" description="Helical" evidence="4">
    <location>
        <begin position="41"/>
        <end position="62"/>
    </location>
</feature>
<dbReference type="EMBL" id="QPID01000005">
    <property type="protein sequence ID" value="RCU49825.1"/>
    <property type="molecule type" value="Genomic_DNA"/>
</dbReference>
<protein>
    <submittedName>
        <fullName evidence="5">Uncharacterized protein</fullName>
    </submittedName>
</protein>
<evidence type="ECO:0000256" key="2">
    <source>
        <dbReference type="ARBA" id="ARBA00022803"/>
    </source>
</evidence>
<organism evidence="5 6">
    <name type="scientific">Corallincola holothuriorum</name>
    <dbReference type="NCBI Taxonomy" id="2282215"/>
    <lineage>
        <taxon>Bacteria</taxon>
        <taxon>Pseudomonadati</taxon>
        <taxon>Pseudomonadota</taxon>
        <taxon>Gammaproteobacteria</taxon>
        <taxon>Alteromonadales</taxon>
        <taxon>Psychromonadaceae</taxon>
        <taxon>Corallincola</taxon>
    </lineage>
</organism>
<sequence>MSVINQMLKDLEKREQHAPVSATSPLVSGGRVERPPENLNFRWLAAVFLLVLLLLAGGWWLFAGNFSLPSTPATEVAEPTAVVQSTKMQGKPVLAGDNLAGKSEPQQPLTVVDAADRLSMVAQQNVPLMVEQPTEDPVRPQADLPVAKAKPQAKPEKMPDDKAVAVVVPKAEPVTETKAVVAPAPVVAEPPKAPKVMAIKEVRLSQGELAAAKFRKAEARIEAGDISGAQDLLRQVLAIKPDQAKARARLASLYYGQKNSGKAAEILSEGLKVQPGNVEFRLMLARIFQQGKNERQALAYLNQGPLPAAEDVDFHALRGALAQQLKQYADAVSSYRLLAQYQPEQGRWWLGWGIAADGLNDTQTALAAFQQALKSRNLSASAVSYAKKRIQQLGEL</sequence>
<keyword evidence="6" id="KW-1185">Reference proteome</keyword>
<keyword evidence="1" id="KW-0677">Repeat</keyword>
<dbReference type="Pfam" id="PF14559">
    <property type="entry name" value="TPR_19"/>
    <property type="match status" value="1"/>
</dbReference>
<keyword evidence="4" id="KW-1133">Transmembrane helix</keyword>
<dbReference type="AlphaFoldDB" id="A0A368NJ90"/>
<keyword evidence="4" id="KW-0812">Transmembrane</keyword>
<name>A0A368NJ90_9GAMM</name>
<dbReference type="Proteomes" id="UP000252558">
    <property type="component" value="Unassembled WGS sequence"/>
</dbReference>
<dbReference type="InterPro" id="IPR019734">
    <property type="entry name" value="TPR_rpt"/>
</dbReference>
<evidence type="ECO:0000313" key="5">
    <source>
        <dbReference type="EMBL" id="RCU49825.1"/>
    </source>
</evidence>
<dbReference type="SUPFAM" id="SSF48452">
    <property type="entry name" value="TPR-like"/>
    <property type="match status" value="1"/>
</dbReference>
<gene>
    <name evidence="5" type="ORF">DU002_09315</name>
</gene>
<dbReference type="RefSeq" id="WP_114338111.1">
    <property type="nucleotide sequence ID" value="NZ_QPID01000005.1"/>
</dbReference>
<comment type="caution">
    <text evidence="5">The sequence shown here is derived from an EMBL/GenBank/DDBJ whole genome shotgun (WGS) entry which is preliminary data.</text>
</comment>
<evidence type="ECO:0000256" key="3">
    <source>
        <dbReference type="PROSITE-ProRule" id="PRU00339"/>
    </source>
</evidence>
<keyword evidence="2 3" id="KW-0802">TPR repeat</keyword>
<proteinExistence type="predicted"/>
<dbReference type="PANTHER" id="PTHR44858">
    <property type="entry name" value="TETRATRICOPEPTIDE REPEAT PROTEIN 6"/>
    <property type="match status" value="1"/>
</dbReference>
<dbReference type="InterPro" id="IPR050498">
    <property type="entry name" value="Ycf3"/>
</dbReference>
<reference evidence="5 6" key="1">
    <citation type="submission" date="2018-07" db="EMBL/GenBank/DDBJ databases">
        <title>Corallincola holothuriorum sp. nov., a new facultative anaerobe isolated from sea cucumber Apostichopus japonicus.</title>
        <authorList>
            <person name="Xia H."/>
        </authorList>
    </citation>
    <scope>NUCLEOTIDE SEQUENCE [LARGE SCALE GENOMIC DNA]</scope>
    <source>
        <strain evidence="5 6">C4</strain>
    </source>
</reference>
<dbReference type="PROSITE" id="PS50005">
    <property type="entry name" value="TPR"/>
    <property type="match status" value="1"/>
</dbReference>
<dbReference type="SMART" id="SM00028">
    <property type="entry name" value="TPR"/>
    <property type="match status" value="4"/>
</dbReference>
<dbReference type="PANTHER" id="PTHR44858:SF1">
    <property type="entry name" value="UDP-N-ACETYLGLUCOSAMINE--PEPTIDE N-ACETYLGLUCOSAMINYLTRANSFERASE SPINDLY-RELATED"/>
    <property type="match status" value="1"/>
</dbReference>